<keyword evidence="10" id="KW-0614">Plasmid</keyword>
<name>W5T202_9SPIR</name>
<dbReference type="SUPFAM" id="SSF63515">
    <property type="entry name" value="Outer surface protein C (OspC)"/>
    <property type="match status" value="1"/>
</dbReference>
<evidence type="ECO:0000256" key="5">
    <source>
        <dbReference type="ARBA" id="ARBA00023136"/>
    </source>
</evidence>
<dbReference type="PROSITE" id="PS51257">
    <property type="entry name" value="PROKAR_LIPOPROTEIN"/>
    <property type="match status" value="1"/>
</dbReference>
<dbReference type="RefSeq" id="WP_025408631.1">
    <property type="nucleotide sequence ID" value="NZ_CP005750.1"/>
</dbReference>
<organism evidence="10">
    <name type="scientific">Borrelia coriaceae ATCC 43381</name>
    <dbReference type="NCBI Taxonomy" id="1408429"/>
    <lineage>
        <taxon>Bacteria</taxon>
        <taxon>Pseudomonadati</taxon>
        <taxon>Spirochaetota</taxon>
        <taxon>Spirochaetia</taxon>
        <taxon>Spirochaetales</taxon>
        <taxon>Borreliaceae</taxon>
        <taxon>Borrelia</taxon>
    </lineage>
</organism>
<dbReference type="Pfam" id="PF01441">
    <property type="entry name" value="Lipoprotein_6"/>
    <property type="match status" value="1"/>
</dbReference>
<evidence type="ECO:0000256" key="4">
    <source>
        <dbReference type="ARBA" id="ARBA00022729"/>
    </source>
</evidence>
<sequence>MKINIKNINIKSICATLFISLFLSCNNAGPVSRELRDGQATTADGTLINLKEIGDSIKGAVEFVMGIEEVDTLIKSVGEIAKGIGNKLTQNTAAIASQAGNNNGLIIVSAYNIISTLKAKVIELAKKDGIPAELKTKLDDVATKSQEFLDKVKKDGDLCKHDVTDDNAKKALDIKNVDKTKGANELETLNGAVAGLVNVAKTFLSEAYKTLEAPAKTVKE</sequence>
<evidence type="ECO:0000256" key="1">
    <source>
        <dbReference type="ARBA" id="ARBA00003932"/>
    </source>
</evidence>
<comment type="similarity">
    <text evidence="3">Belongs to the variable small protein (Vsp) family.</text>
</comment>
<geneLocation type="plasmid" evidence="10">
    <name>unnamed</name>
</geneLocation>
<evidence type="ECO:0000256" key="3">
    <source>
        <dbReference type="ARBA" id="ARBA00008719"/>
    </source>
</evidence>
<keyword evidence="7" id="KW-0998">Cell outer membrane</keyword>
<keyword evidence="6" id="KW-0564">Palmitate</keyword>
<evidence type="ECO:0000256" key="2">
    <source>
        <dbReference type="ARBA" id="ARBA00004459"/>
    </source>
</evidence>
<comment type="function">
    <text evidence="1">The Vlp and Vsp proteins are antigenically distinct proteins, only one vlp or vsp gene is transcriptionally active at any one time. Switching between these genes is a mechanism of host immune response evasion.</text>
</comment>
<protein>
    <submittedName>
        <fullName evidence="10">Variable outer membrane protein</fullName>
    </submittedName>
</protein>
<gene>
    <name evidence="10" type="ORF">BCO_0015803</name>
</gene>
<keyword evidence="8" id="KW-0449">Lipoprotein</keyword>
<reference evidence="10" key="1">
    <citation type="submission" date="2013-04" db="EMBL/GenBank/DDBJ databases">
        <title>Comparative Genomics of Relapsing Fever Spirochetes.</title>
        <authorList>
            <person name="Schwan T.G."/>
            <person name="Raffel S.J."/>
            <person name="Porcella S.F."/>
            <person name="Martens C.A."/>
            <person name="Bruno D.P."/>
            <person name="Ricklefs S.M."/>
            <person name="Barbian K.B."/>
        </authorList>
    </citation>
    <scope>NUCLEOTIDE SEQUENCE</scope>
    <source>
        <strain evidence="10">Co53</strain>
        <plasmid evidence="10">unnamed</plasmid>
    </source>
</reference>
<dbReference type="HOGENOM" id="CLU_089887_0_0_12"/>
<dbReference type="AlphaFoldDB" id="W5T202"/>
<dbReference type="InterPro" id="IPR001800">
    <property type="entry name" value="Lipoprotein_OspC"/>
</dbReference>
<evidence type="ECO:0000313" key="10">
    <source>
        <dbReference type="EMBL" id="AHH11321.1"/>
    </source>
</evidence>
<feature type="chain" id="PRO_5004873240" evidence="9">
    <location>
        <begin position="29"/>
        <end position="220"/>
    </location>
</feature>
<dbReference type="EMBL" id="CP005750">
    <property type="protein sequence ID" value="AHH11321.1"/>
    <property type="molecule type" value="Genomic_DNA"/>
</dbReference>
<feature type="signal peptide" evidence="9">
    <location>
        <begin position="1"/>
        <end position="28"/>
    </location>
</feature>
<keyword evidence="5" id="KW-0472">Membrane</keyword>
<evidence type="ECO:0000256" key="7">
    <source>
        <dbReference type="ARBA" id="ARBA00023237"/>
    </source>
</evidence>
<evidence type="ECO:0000256" key="6">
    <source>
        <dbReference type="ARBA" id="ARBA00023139"/>
    </source>
</evidence>
<comment type="subcellular location">
    <subcellularLocation>
        <location evidence="2">Cell outer membrane</location>
        <topology evidence="2">Lipid-anchor</topology>
    </subcellularLocation>
</comment>
<evidence type="ECO:0000256" key="9">
    <source>
        <dbReference type="SAM" id="SignalP"/>
    </source>
</evidence>
<accession>W5T202</accession>
<dbReference type="Gene3D" id="1.20.120.240">
    <property type="entry name" value="Lipoprotein, type 6"/>
    <property type="match status" value="1"/>
</dbReference>
<dbReference type="OrthoDB" id="352157at2"/>
<evidence type="ECO:0000256" key="8">
    <source>
        <dbReference type="ARBA" id="ARBA00023288"/>
    </source>
</evidence>
<keyword evidence="4 9" id="KW-0732">Signal</keyword>
<dbReference type="InterPro" id="IPR036437">
    <property type="entry name" value="OspC-like_sf"/>
</dbReference>
<proteinExistence type="inferred from homology"/>
<dbReference type="GO" id="GO:0009279">
    <property type="term" value="C:cell outer membrane"/>
    <property type="evidence" value="ECO:0007669"/>
    <property type="project" value="UniProtKB-SubCell"/>
</dbReference>